<name>A0A3R9PL06_9CREN</name>
<dbReference type="SUPFAM" id="SSF57802">
    <property type="entry name" value="Rubredoxin-like"/>
    <property type="match status" value="1"/>
</dbReference>
<dbReference type="InterPro" id="IPR024922">
    <property type="entry name" value="Rubredoxin"/>
</dbReference>
<keyword evidence="12" id="KW-1185">Reference proteome</keyword>
<evidence type="ECO:0000256" key="5">
    <source>
        <dbReference type="ARBA" id="ARBA00022982"/>
    </source>
</evidence>
<reference evidence="10 12" key="1">
    <citation type="submission" date="2018-10" db="EMBL/GenBank/DDBJ databases">
        <title>Co-occurring genomic capacity for anaerobic methane metabolism and dissimilatory sulfite reduction discovered in the Korarchaeota.</title>
        <authorList>
            <person name="Mckay L.J."/>
            <person name="Dlakic M."/>
            <person name="Fields M.W."/>
            <person name="Delmont T.O."/>
            <person name="Eren A.M."/>
            <person name="Jay Z.J."/>
            <person name="Klingelsmith K.B."/>
            <person name="Rusch D.B."/>
            <person name="Inskeep W.P."/>
        </authorList>
    </citation>
    <scope>NUCLEOTIDE SEQUENCE [LARGE SCALE GENOMIC DNA]</scope>
    <source>
        <strain evidence="10 12">MDKW</strain>
    </source>
</reference>
<dbReference type="GO" id="GO:0043448">
    <property type="term" value="P:alkane catabolic process"/>
    <property type="evidence" value="ECO:0007669"/>
    <property type="project" value="TreeGrafter"/>
</dbReference>
<dbReference type="PRINTS" id="PR00163">
    <property type="entry name" value="RUBREDOXIN"/>
</dbReference>
<evidence type="ECO:0000259" key="9">
    <source>
        <dbReference type="PROSITE" id="PS50903"/>
    </source>
</evidence>
<accession>A0A3R9PL06</accession>
<dbReference type="OrthoDB" id="371635at2157"/>
<feature type="binding site" evidence="8">
    <location>
        <position position="39"/>
    </location>
    <ligand>
        <name>Fe cation</name>
        <dbReference type="ChEBI" id="CHEBI:24875"/>
    </ligand>
</feature>
<dbReference type="EMBL" id="RCOS01000049">
    <property type="protein sequence ID" value="RSN76907.1"/>
    <property type="molecule type" value="Genomic_DNA"/>
</dbReference>
<evidence type="ECO:0000256" key="3">
    <source>
        <dbReference type="ARBA" id="ARBA00022448"/>
    </source>
</evidence>
<dbReference type="InterPro" id="IPR018527">
    <property type="entry name" value="Rubredoxin_Fe_BS"/>
</dbReference>
<keyword evidence="6 7" id="KW-0408">Iron</keyword>
<evidence type="ECO:0000256" key="7">
    <source>
        <dbReference type="PIRNR" id="PIRNR000071"/>
    </source>
</evidence>
<evidence type="ECO:0000256" key="2">
    <source>
        <dbReference type="ARBA" id="ARBA00005337"/>
    </source>
</evidence>
<reference evidence="11 13" key="2">
    <citation type="journal article" date="2019" name="Nat. Microbiol.">
        <title>Wide diversity of methane and short-chain alkane metabolisms in uncultured archaea.</title>
        <authorList>
            <person name="Borrel G."/>
            <person name="Adam P.S."/>
            <person name="McKay L.J."/>
            <person name="Chen L.X."/>
            <person name="Sierra-Garcia I.N."/>
            <person name="Sieber C.M."/>
            <person name="Letourneur Q."/>
            <person name="Ghozlane A."/>
            <person name="Andersen G.L."/>
            <person name="Li W.J."/>
            <person name="Hallam S.J."/>
            <person name="Muyzer G."/>
            <person name="de Oliveira V.M."/>
            <person name="Inskeep W.P."/>
            <person name="Banfield J.F."/>
            <person name="Gribaldo S."/>
        </authorList>
    </citation>
    <scope>NUCLEOTIDE SEQUENCE [LARGE SCALE GENOMIC DNA]</scope>
    <source>
        <strain evidence="11">NM4</strain>
    </source>
</reference>
<dbReference type="InterPro" id="IPR024935">
    <property type="entry name" value="Rubredoxin_dom"/>
</dbReference>
<evidence type="ECO:0000256" key="8">
    <source>
        <dbReference type="PIRSR" id="PIRSR000071-1"/>
    </source>
</evidence>
<evidence type="ECO:0000256" key="6">
    <source>
        <dbReference type="ARBA" id="ARBA00023004"/>
    </source>
</evidence>
<dbReference type="Proteomes" id="UP000277582">
    <property type="component" value="Unassembled WGS sequence"/>
</dbReference>
<proteinExistence type="inferred from homology"/>
<feature type="binding site" evidence="8">
    <location>
        <position position="6"/>
    </location>
    <ligand>
        <name>Fe cation</name>
        <dbReference type="ChEBI" id="CHEBI:24875"/>
    </ligand>
</feature>
<dbReference type="PROSITE" id="PS50903">
    <property type="entry name" value="RUBREDOXIN_LIKE"/>
    <property type="match status" value="1"/>
</dbReference>
<protein>
    <recommendedName>
        <fullName evidence="7">Rubredoxin</fullName>
    </recommendedName>
</protein>
<dbReference type="GO" id="GO:0009055">
    <property type="term" value="F:electron transfer activity"/>
    <property type="evidence" value="ECO:0007669"/>
    <property type="project" value="InterPro"/>
</dbReference>
<comment type="function">
    <text evidence="1 7">Rubredoxin is a small nonheme, iron protein lacking acid-labile sulfide. Its single Fe, chelated to 4 Cys, functions as an electron acceptor and may also stabilize the conformation of the molecule.</text>
</comment>
<dbReference type="InterPro" id="IPR024934">
    <property type="entry name" value="Rubredoxin-like_dom"/>
</dbReference>
<dbReference type="Gene3D" id="2.20.28.10">
    <property type="match status" value="1"/>
</dbReference>
<sequence>MKKYVCGVCGYVYDPMNGDDTRGIKPGTPFEELPPDWKCPICGAPKSKFLPLDEEMK</sequence>
<evidence type="ECO:0000313" key="11">
    <source>
        <dbReference type="EMBL" id="RZN62654.1"/>
    </source>
</evidence>
<evidence type="ECO:0000256" key="4">
    <source>
        <dbReference type="ARBA" id="ARBA00022723"/>
    </source>
</evidence>
<keyword evidence="3 7" id="KW-0813">Transport</keyword>
<dbReference type="AlphaFoldDB" id="A0A3R9PL06"/>
<evidence type="ECO:0000313" key="13">
    <source>
        <dbReference type="Proteomes" id="UP000316217"/>
    </source>
</evidence>
<dbReference type="GO" id="GO:0005506">
    <property type="term" value="F:iron ion binding"/>
    <property type="evidence" value="ECO:0007669"/>
    <property type="project" value="InterPro"/>
</dbReference>
<dbReference type="CDD" id="cd00730">
    <property type="entry name" value="rubredoxin"/>
    <property type="match status" value="1"/>
</dbReference>
<dbReference type="PANTHER" id="PTHR47627:SF1">
    <property type="entry name" value="RUBREDOXIN-1-RELATED"/>
    <property type="match status" value="1"/>
</dbReference>
<keyword evidence="4 7" id="KW-0479">Metal-binding</keyword>
<feature type="domain" description="Rubredoxin-like" evidence="9">
    <location>
        <begin position="1"/>
        <end position="52"/>
    </location>
</feature>
<dbReference type="EMBL" id="RXII01000040">
    <property type="protein sequence ID" value="RZN62654.1"/>
    <property type="molecule type" value="Genomic_DNA"/>
</dbReference>
<dbReference type="InterPro" id="IPR050526">
    <property type="entry name" value="Rubredoxin_ET"/>
</dbReference>
<comment type="caution">
    <text evidence="10">The sequence shown here is derived from an EMBL/GenBank/DDBJ whole genome shotgun (WGS) entry which is preliminary data.</text>
</comment>
<keyword evidence="5 7" id="KW-0249">Electron transport</keyword>
<feature type="binding site" evidence="8">
    <location>
        <position position="9"/>
    </location>
    <ligand>
        <name>Fe cation</name>
        <dbReference type="ChEBI" id="CHEBI:24875"/>
    </ligand>
</feature>
<dbReference type="Pfam" id="PF00301">
    <property type="entry name" value="Rubredoxin"/>
    <property type="match status" value="1"/>
</dbReference>
<dbReference type="Proteomes" id="UP000316217">
    <property type="component" value="Unassembled WGS sequence"/>
</dbReference>
<gene>
    <name evidence="10" type="ORF">D6D85_03240</name>
    <name evidence="11" type="ORF">EF810_02260</name>
</gene>
<feature type="binding site" evidence="8">
    <location>
        <position position="42"/>
    </location>
    <ligand>
        <name>Fe cation</name>
        <dbReference type="ChEBI" id="CHEBI:24875"/>
    </ligand>
</feature>
<organism evidence="10 12">
    <name type="scientific">Candidatus Methanodesulfokora washburnensis</name>
    <dbReference type="NCBI Taxonomy" id="2478471"/>
    <lineage>
        <taxon>Archaea</taxon>
        <taxon>Thermoproteota</taxon>
        <taxon>Candidatus Korarchaeia</taxon>
        <taxon>Candidatus Korarchaeia incertae sedis</taxon>
        <taxon>Candidatus Methanodesulfokora</taxon>
    </lineage>
</organism>
<evidence type="ECO:0000313" key="12">
    <source>
        <dbReference type="Proteomes" id="UP000277582"/>
    </source>
</evidence>
<dbReference type="PROSITE" id="PS00202">
    <property type="entry name" value="RUBREDOXIN"/>
    <property type="match status" value="1"/>
</dbReference>
<comment type="similarity">
    <text evidence="2 7">Belongs to the rubredoxin family.</text>
</comment>
<evidence type="ECO:0000256" key="1">
    <source>
        <dbReference type="ARBA" id="ARBA00002360"/>
    </source>
</evidence>
<dbReference type="FunFam" id="2.20.28.10:FF:000001">
    <property type="entry name" value="Rubredoxin"/>
    <property type="match status" value="1"/>
</dbReference>
<dbReference type="NCBIfam" id="NF045768">
    <property type="entry name" value="RubredRD"/>
    <property type="match status" value="1"/>
</dbReference>
<comment type="cofactor">
    <cofactor evidence="7 8">
        <name>Fe(3+)</name>
        <dbReference type="ChEBI" id="CHEBI:29034"/>
    </cofactor>
    <text evidence="7 8">Binds 1 Fe(3+) ion per subunit.</text>
</comment>
<evidence type="ECO:0000313" key="10">
    <source>
        <dbReference type="EMBL" id="RSN76907.1"/>
    </source>
</evidence>
<dbReference type="PIRSF" id="PIRSF000071">
    <property type="entry name" value="Rubredoxin"/>
    <property type="match status" value="1"/>
</dbReference>
<dbReference type="PANTHER" id="PTHR47627">
    <property type="entry name" value="RUBREDOXIN"/>
    <property type="match status" value="1"/>
</dbReference>
<dbReference type="RefSeq" id="WP_125670615.1">
    <property type="nucleotide sequence ID" value="NZ_RCOS01000049.1"/>
</dbReference>